<feature type="coiled-coil region" evidence="1">
    <location>
        <begin position="284"/>
        <end position="318"/>
    </location>
</feature>
<organism evidence="2 3">
    <name type="scientific">Cohnella thailandensis</name>
    <dbReference type="NCBI Taxonomy" id="557557"/>
    <lineage>
        <taxon>Bacteria</taxon>
        <taxon>Bacillati</taxon>
        <taxon>Bacillota</taxon>
        <taxon>Bacilli</taxon>
        <taxon>Bacillales</taxon>
        <taxon>Paenibacillaceae</taxon>
        <taxon>Cohnella</taxon>
    </lineage>
</organism>
<reference evidence="2 3" key="1">
    <citation type="submission" date="2020-08" db="EMBL/GenBank/DDBJ databases">
        <title>Cohnella phylogeny.</title>
        <authorList>
            <person name="Dunlap C."/>
        </authorList>
    </citation>
    <scope>NUCLEOTIDE SEQUENCE [LARGE SCALE GENOMIC DNA]</scope>
    <source>
        <strain evidence="2 3">DSM 25241</strain>
    </source>
</reference>
<keyword evidence="3" id="KW-1185">Reference proteome</keyword>
<keyword evidence="1" id="KW-0175">Coiled coil</keyword>
<proteinExistence type="predicted"/>
<name>A0A841T0A4_9BACL</name>
<protein>
    <submittedName>
        <fullName evidence="2">Uncharacterized protein</fullName>
    </submittedName>
</protein>
<feature type="coiled-coil region" evidence="1">
    <location>
        <begin position="214"/>
        <end position="241"/>
    </location>
</feature>
<evidence type="ECO:0000256" key="1">
    <source>
        <dbReference type="SAM" id="Coils"/>
    </source>
</evidence>
<comment type="caution">
    <text evidence="2">The sequence shown here is derived from an EMBL/GenBank/DDBJ whole genome shotgun (WGS) entry which is preliminary data.</text>
</comment>
<accession>A0A841T0A4</accession>
<dbReference type="AlphaFoldDB" id="A0A841T0A4"/>
<dbReference type="RefSeq" id="WP_185122156.1">
    <property type="nucleotide sequence ID" value="NZ_JACJVQ010000019.1"/>
</dbReference>
<sequence length="319" mass="36575">MDQARLQLLEWNEQLAACGERRKLKEKRQRRLTELKELIARQGKAVEESRILANEEQSDVETLTKASIPRAWYKLIGQLDERLEQEEKEAAEATLKLDSALTALSALESELAENQRLFAEVAGSDREYEELLEKKKNWIRLFDEPTEKELDRLTEETGALRARLKETKEAETAGSRASDRLSGAQDKLRSARSWGTYDMLGGGMISTAIKHSRIDEAREQMRQAQSSLRSFERELADLDWQSGAGDVELSGFLTFADYFFDGLLMDWVVQGRINEALEKVDSGGEEVNRQLARLAKERTRLESELATLERTYRETIEQR</sequence>
<dbReference type="Proteomes" id="UP000535838">
    <property type="component" value="Unassembled WGS sequence"/>
</dbReference>
<dbReference type="EMBL" id="JACJVQ010000019">
    <property type="protein sequence ID" value="MBB6636962.1"/>
    <property type="molecule type" value="Genomic_DNA"/>
</dbReference>
<evidence type="ECO:0000313" key="3">
    <source>
        <dbReference type="Proteomes" id="UP000535838"/>
    </source>
</evidence>
<feature type="coiled-coil region" evidence="1">
    <location>
        <begin position="76"/>
        <end position="170"/>
    </location>
</feature>
<gene>
    <name evidence="2" type="ORF">H7B67_22775</name>
</gene>
<evidence type="ECO:0000313" key="2">
    <source>
        <dbReference type="EMBL" id="MBB6636962.1"/>
    </source>
</evidence>